<dbReference type="InterPro" id="IPR002575">
    <property type="entry name" value="Aminoglycoside_PTrfase"/>
</dbReference>
<protein>
    <submittedName>
        <fullName evidence="2">Phosphotransferase family protein</fullName>
    </submittedName>
</protein>
<keyword evidence="2" id="KW-0808">Transferase</keyword>
<dbReference type="EMBL" id="JABJVM010000018">
    <property type="protein sequence ID" value="MBA3927401.1"/>
    <property type="molecule type" value="Genomic_DNA"/>
</dbReference>
<proteinExistence type="predicted"/>
<dbReference type="GO" id="GO:0016740">
    <property type="term" value="F:transferase activity"/>
    <property type="evidence" value="ECO:0007669"/>
    <property type="project" value="UniProtKB-KW"/>
</dbReference>
<name>A0A7W1T8F2_9LIST</name>
<evidence type="ECO:0000259" key="1">
    <source>
        <dbReference type="Pfam" id="PF01636"/>
    </source>
</evidence>
<dbReference type="PANTHER" id="PTHR40086">
    <property type="entry name" value="PHOSPHOTRANSFERASE YTMP-RELATED"/>
    <property type="match status" value="1"/>
</dbReference>
<sequence length="270" mass="31288">MEDNLFGQDWEIEPAGGETGKAFVAIHEDEKFFLKKNSSPFLATLSVENIVPKLIWTRRVENGDVITAQKWINNGQTLTPKEMRETRVAKLLGKIHQSEALRDMLQKIEKKDYSSSHLLETVTESIDNLNQVDTKVAQAYRYLIENVDSLEEGRHVVCHGDVNHNNWLLSEGEELYLVDWDGAMLADPANDLGVLLYQYIPYSEWSDWLAEYGQTLTQAFYTRIKWFSICQVLMAMNWQFEHDRKPELARLELLLNKIIEDNEVYATLCE</sequence>
<dbReference type="InterPro" id="IPR011009">
    <property type="entry name" value="Kinase-like_dom_sf"/>
</dbReference>
<dbReference type="RefSeq" id="WP_181677488.1">
    <property type="nucleotide sequence ID" value="NZ_JABJVM010000018.1"/>
</dbReference>
<dbReference type="InterPro" id="IPR052077">
    <property type="entry name" value="CcrZ_PhaseVar_Mediator"/>
</dbReference>
<dbReference type="Proteomes" id="UP000548787">
    <property type="component" value="Unassembled WGS sequence"/>
</dbReference>
<dbReference type="PANTHER" id="PTHR40086:SF1">
    <property type="entry name" value="CELL CYCLE REGULATOR CCRZ"/>
    <property type="match status" value="1"/>
</dbReference>
<accession>A0A7W1T8F2</accession>
<keyword evidence="3" id="KW-1185">Reference proteome</keyword>
<dbReference type="Pfam" id="PF01636">
    <property type="entry name" value="APH"/>
    <property type="match status" value="1"/>
</dbReference>
<gene>
    <name evidence="2" type="ORF">HPK16_13705</name>
</gene>
<evidence type="ECO:0000313" key="2">
    <source>
        <dbReference type="EMBL" id="MBA3927401.1"/>
    </source>
</evidence>
<reference evidence="2 3" key="1">
    <citation type="submission" date="2020-08" db="EMBL/GenBank/DDBJ databases">
        <title>Listeria ohnekaius sp. nov. and Listeria portnoyii sp. nov. isolated from non-agricultural and natural environments.</title>
        <authorList>
            <person name="Weller D."/>
            <person name="Belias A.M."/>
            <person name="Liao J."/>
            <person name="Guo S."/>
            <person name="Orsi R.H."/>
            <person name="Wiedmann M."/>
        </authorList>
    </citation>
    <scope>NUCLEOTIDE SEQUENCE [LARGE SCALE GENOMIC DNA]</scope>
    <source>
        <strain evidence="2 3">FSL W9-0585</strain>
    </source>
</reference>
<dbReference type="AlphaFoldDB" id="A0A7W1T8F2"/>
<dbReference type="SUPFAM" id="SSF56112">
    <property type="entry name" value="Protein kinase-like (PK-like)"/>
    <property type="match status" value="1"/>
</dbReference>
<organism evidence="2 3">
    <name type="scientific">Listeria rustica</name>
    <dbReference type="NCBI Taxonomy" id="2713503"/>
    <lineage>
        <taxon>Bacteria</taxon>
        <taxon>Bacillati</taxon>
        <taxon>Bacillota</taxon>
        <taxon>Bacilli</taxon>
        <taxon>Bacillales</taxon>
        <taxon>Listeriaceae</taxon>
        <taxon>Listeria</taxon>
    </lineage>
</organism>
<evidence type="ECO:0000313" key="3">
    <source>
        <dbReference type="Proteomes" id="UP000548787"/>
    </source>
</evidence>
<feature type="domain" description="Aminoglycoside phosphotransferase" evidence="1">
    <location>
        <begin position="45"/>
        <end position="217"/>
    </location>
</feature>
<dbReference type="Gene3D" id="3.90.1200.10">
    <property type="match status" value="1"/>
</dbReference>
<comment type="caution">
    <text evidence="2">The sequence shown here is derived from an EMBL/GenBank/DDBJ whole genome shotgun (WGS) entry which is preliminary data.</text>
</comment>